<organism evidence="2 3">
    <name type="scientific">Mucilaginibacter celer</name>
    <dbReference type="NCBI Taxonomy" id="2305508"/>
    <lineage>
        <taxon>Bacteria</taxon>
        <taxon>Pseudomonadati</taxon>
        <taxon>Bacteroidota</taxon>
        <taxon>Sphingobacteriia</taxon>
        <taxon>Sphingobacteriales</taxon>
        <taxon>Sphingobacteriaceae</taxon>
        <taxon>Mucilaginibacter</taxon>
    </lineage>
</organism>
<evidence type="ECO:0000313" key="3">
    <source>
        <dbReference type="Proteomes" id="UP000270046"/>
    </source>
</evidence>
<dbReference type="PANTHER" id="PTHR46825:SF9">
    <property type="entry name" value="BETA-LACTAMASE-RELATED DOMAIN-CONTAINING PROTEIN"/>
    <property type="match status" value="1"/>
</dbReference>
<keyword evidence="2" id="KW-0378">Hydrolase</keyword>
<reference evidence="2 3" key="1">
    <citation type="submission" date="2018-10" db="EMBL/GenBank/DDBJ databases">
        <title>Genome sequencing of Mucilaginibacter sp. HYN0043.</title>
        <authorList>
            <person name="Kim M."/>
            <person name="Yi H."/>
        </authorList>
    </citation>
    <scope>NUCLEOTIDE SEQUENCE [LARGE SCALE GENOMIC DNA]</scope>
    <source>
        <strain evidence="2 3">HYN0043</strain>
    </source>
</reference>
<sequence>MRLVYKSLVVFTAPLLLLTCSSNNKDKNKAAAALPPKPLDTTALLAYNPQKADKKIDAVMQELHRTRGFNGNVLVAKNGKIVYENAIGWADYLHRDSLKIGSQFELASVTKTMTSTAILQLMERGKLTLDDNVKKFFPDFPYEGITIRLLLTHRSGLMNYVYFIDDIYRKEHLDQRKGLTNADAMKIIAERKPARYIAPDKKFHYNNSNFMVLGAIVEKASGMSYAQYMQQNVFKPASMNHTHVYSKAVYDKIPVDVVGHDRGQWRYSVVQNFLDGPVGDKGVYSTVGDLFLYDRALRAGLLLKKATLDSAYVPRNPMVHGHFSYGYGWRTFTAPGQEVIYHTGWWHGFRHIYLRDMKEDVVVVLLTNLANGSLLKLDDLFKTAGMPVVRKSAYNGNGDTSDD</sequence>
<evidence type="ECO:0000259" key="1">
    <source>
        <dbReference type="Pfam" id="PF00144"/>
    </source>
</evidence>
<dbReference type="PANTHER" id="PTHR46825">
    <property type="entry name" value="D-ALANYL-D-ALANINE-CARBOXYPEPTIDASE/ENDOPEPTIDASE AMPH"/>
    <property type="match status" value="1"/>
</dbReference>
<evidence type="ECO:0000313" key="2">
    <source>
        <dbReference type="EMBL" id="AYL98303.1"/>
    </source>
</evidence>
<accession>A0A494W3I4</accession>
<protein>
    <submittedName>
        <fullName evidence="2">Class A beta-lactamase-related serine hydrolase</fullName>
    </submittedName>
</protein>
<dbReference type="EMBL" id="CP032869">
    <property type="protein sequence ID" value="AYL98303.1"/>
    <property type="molecule type" value="Genomic_DNA"/>
</dbReference>
<name>A0A494W3I4_9SPHI</name>
<dbReference type="Proteomes" id="UP000270046">
    <property type="component" value="Chromosome"/>
</dbReference>
<dbReference type="InterPro" id="IPR050491">
    <property type="entry name" value="AmpC-like"/>
</dbReference>
<dbReference type="GO" id="GO:0016787">
    <property type="term" value="F:hydrolase activity"/>
    <property type="evidence" value="ECO:0007669"/>
    <property type="project" value="UniProtKB-KW"/>
</dbReference>
<keyword evidence="3" id="KW-1185">Reference proteome</keyword>
<proteinExistence type="predicted"/>
<dbReference type="SUPFAM" id="SSF56601">
    <property type="entry name" value="beta-lactamase/transpeptidase-like"/>
    <property type="match status" value="1"/>
</dbReference>
<feature type="domain" description="Beta-lactamase-related" evidence="1">
    <location>
        <begin position="57"/>
        <end position="372"/>
    </location>
</feature>
<dbReference type="RefSeq" id="WP_119406583.1">
    <property type="nucleotide sequence ID" value="NZ_CP032869.1"/>
</dbReference>
<dbReference type="Pfam" id="PF00144">
    <property type="entry name" value="Beta-lactamase"/>
    <property type="match status" value="1"/>
</dbReference>
<dbReference type="InterPro" id="IPR001466">
    <property type="entry name" value="Beta-lactam-related"/>
</dbReference>
<dbReference type="KEGG" id="muh:HYN43_024785"/>
<dbReference type="Gene3D" id="3.40.710.10">
    <property type="entry name" value="DD-peptidase/beta-lactamase superfamily"/>
    <property type="match status" value="1"/>
</dbReference>
<dbReference type="AlphaFoldDB" id="A0A494W3I4"/>
<gene>
    <name evidence="2" type="ORF">HYN43_024785</name>
</gene>
<dbReference type="InterPro" id="IPR012338">
    <property type="entry name" value="Beta-lactam/transpept-like"/>
</dbReference>
<dbReference type="OrthoDB" id="9793489at2"/>